<dbReference type="AlphaFoldDB" id="X1VRJ7"/>
<organism evidence="1">
    <name type="scientific">marine sediment metagenome</name>
    <dbReference type="NCBI Taxonomy" id="412755"/>
    <lineage>
        <taxon>unclassified sequences</taxon>
        <taxon>metagenomes</taxon>
        <taxon>ecological metagenomes</taxon>
    </lineage>
</organism>
<feature type="non-terminal residue" evidence="1">
    <location>
        <position position="67"/>
    </location>
</feature>
<protein>
    <submittedName>
        <fullName evidence="1">Uncharacterized protein</fullName>
    </submittedName>
</protein>
<sequence>MKGFEQYRNLDDDGLHTPEVGAWAEKKYRLLYTYAHMFARSMKQKWQRVYIDLFSAAGRSRIRGTDR</sequence>
<dbReference type="EMBL" id="BARW01032336">
    <property type="protein sequence ID" value="GAJ12135.1"/>
    <property type="molecule type" value="Genomic_DNA"/>
</dbReference>
<accession>X1VRJ7</accession>
<proteinExistence type="predicted"/>
<comment type="caution">
    <text evidence="1">The sequence shown here is derived from an EMBL/GenBank/DDBJ whole genome shotgun (WGS) entry which is preliminary data.</text>
</comment>
<reference evidence="1" key="1">
    <citation type="journal article" date="2014" name="Front. Microbiol.">
        <title>High frequency of phylogenetically diverse reductive dehalogenase-homologous genes in deep subseafloor sedimentary metagenomes.</title>
        <authorList>
            <person name="Kawai M."/>
            <person name="Futagami T."/>
            <person name="Toyoda A."/>
            <person name="Takaki Y."/>
            <person name="Nishi S."/>
            <person name="Hori S."/>
            <person name="Arai W."/>
            <person name="Tsubouchi T."/>
            <person name="Morono Y."/>
            <person name="Uchiyama I."/>
            <person name="Ito T."/>
            <person name="Fujiyama A."/>
            <person name="Inagaki F."/>
            <person name="Takami H."/>
        </authorList>
    </citation>
    <scope>NUCLEOTIDE SEQUENCE</scope>
    <source>
        <strain evidence="1">Expedition CK06-06</strain>
    </source>
</reference>
<evidence type="ECO:0000313" key="1">
    <source>
        <dbReference type="EMBL" id="GAJ12135.1"/>
    </source>
</evidence>
<gene>
    <name evidence="1" type="ORF">S12H4_51203</name>
</gene>
<name>X1VRJ7_9ZZZZ</name>